<feature type="compositionally biased region" description="Basic and acidic residues" evidence="10">
    <location>
        <begin position="19"/>
        <end position="38"/>
    </location>
</feature>
<reference evidence="11 12" key="1">
    <citation type="journal article" date="2016" name="Genome Biol. Evol.">
        <title>Divergent and convergent evolution of fungal pathogenicity.</title>
        <authorList>
            <person name="Shang Y."/>
            <person name="Xiao G."/>
            <person name="Zheng P."/>
            <person name="Cen K."/>
            <person name="Zhan S."/>
            <person name="Wang C."/>
        </authorList>
    </citation>
    <scope>NUCLEOTIDE SEQUENCE [LARGE SCALE GENOMIC DNA]</scope>
    <source>
        <strain evidence="11 12">ARSEF 7405</strain>
    </source>
</reference>
<keyword evidence="5" id="KW-0548">Nucleotidyltransferase</keyword>
<proteinExistence type="inferred from homology"/>
<dbReference type="NCBIfam" id="TIGR00335">
    <property type="entry name" value="primase_sml"/>
    <property type="match status" value="1"/>
</dbReference>
<evidence type="ECO:0000256" key="10">
    <source>
        <dbReference type="SAM" id="MobiDB-lite"/>
    </source>
</evidence>
<evidence type="ECO:0000256" key="7">
    <source>
        <dbReference type="ARBA" id="ARBA00022723"/>
    </source>
</evidence>
<organism evidence="11 12">
    <name type="scientific">Ascosphaera apis ARSEF 7405</name>
    <dbReference type="NCBI Taxonomy" id="392613"/>
    <lineage>
        <taxon>Eukaryota</taxon>
        <taxon>Fungi</taxon>
        <taxon>Dikarya</taxon>
        <taxon>Ascomycota</taxon>
        <taxon>Pezizomycotina</taxon>
        <taxon>Eurotiomycetes</taxon>
        <taxon>Eurotiomycetidae</taxon>
        <taxon>Onygenales</taxon>
        <taxon>Ascosphaeraceae</taxon>
        <taxon>Ascosphaera</taxon>
    </lineage>
</organism>
<evidence type="ECO:0000256" key="8">
    <source>
        <dbReference type="ARBA" id="ARBA00023163"/>
    </source>
</evidence>
<keyword evidence="8" id="KW-0804">Transcription</keyword>
<dbReference type="SUPFAM" id="SSF56747">
    <property type="entry name" value="Prim-pol domain"/>
    <property type="match status" value="1"/>
</dbReference>
<feature type="compositionally biased region" description="Acidic residues" evidence="10">
    <location>
        <begin position="50"/>
        <end position="64"/>
    </location>
</feature>
<dbReference type="FunFam" id="3.90.920.10:FF:000002">
    <property type="entry name" value="DNA primase"/>
    <property type="match status" value="1"/>
</dbReference>
<accession>A0A168CXQ1</accession>
<comment type="similarity">
    <text evidence="1 9">Belongs to the eukaryotic-type primase small subunit family.</text>
</comment>
<dbReference type="Proteomes" id="UP000242877">
    <property type="component" value="Unassembled WGS sequence"/>
</dbReference>
<dbReference type="InterPro" id="IPR002755">
    <property type="entry name" value="DNA_primase_S"/>
</dbReference>
<keyword evidence="3 9" id="KW-0639">Primosome</keyword>
<evidence type="ECO:0000256" key="5">
    <source>
        <dbReference type="ARBA" id="ARBA00022695"/>
    </source>
</evidence>
<dbReference type="CDD" id="cd04860">
    <property type="entry name" value="AE_Prim_S"/>
    <property type="match status" value="1"/>
</dbReference>
<name>A0A168CXQ1_9EURO</name>
<keyword evidence="4 9" id="KW-0808">Transferase</keyword>
<dbReference type="EC" id="2.7.7.-" evidence="9"/>
<evidence type="ECO:0000313" key="12">
    <source>
        <dbReference type="Proteomes" id="UP000242877"/>
    </source>
</evidence>
<evidence type="ECO:0000256" key="9">
    <source>
        <dbReference type="RuleBase" id="RU003514"/>
    </source>
</evidence>
<dbReference type="OrthoDB" id="19606at2759"/>
<dbReference type="Pfam" id="PF01896">
    <property type="entry name" value="DNA_primase_S"/>
    <property type="match status" value="1"/>
</dbReference>
<dbReference type="Gene3D" id="3.90.920.10">
    <property type="entry name" value="DNA primase, PRIM domain"/>
    <property type="match status" value="1"/>
</dbReference>
<evidence type="ECO:0000256" key="3">
    <source>
        <dbReference type="ARBA" id="ARBA00022515"/>
    </source>
</evidence>
<comment type="caution">
    <text evidence="11">The sequence shown here is derived from an EMBL/GenBank/DDBJ whole genome shotgun (WGS) entry which is preliminary data.</text>
</comment>
<dbReference type="PANTHER" id="PTHR10536">
    <property type="entry name" value="DNA PRIMASE SMALL SUBUNIT"/>
    <property type="match status" value="1"/>
</dbReference>
<sequence length="530" mass="59930">MSQSHSDNEVVMEDGATSDSEKKVPDVPQELPKDGLKNLESVVKDVELDDFFSDDEDGHEDESAADPQVNTNAAPAGGIKGAATNPTVQVNSELMLAFYQRLFPFNTLFQWLNHGVKPSPDFCNREFAFTLQNSAYLRYQSFTTPDTLRKDILRQNPSRFEIGPVYSSNPRDRKTLRNGSTFKPVSKELVFDIDVTDYDEIRTCCSGAKICAKCWTFVTMAVRVIDTALREDFGFEHILWVYSGRRGAHAWVCDPSARNLSDDRRRAIVTYMEVLKNGNQHGRRVSEKRPLHPHVSRSLDILRSYFASTTLIDQDTFNDPSQVEYLLKLLPDQSLAAALRKKWEKFSSIPSKERWADIDEVARTTLGKGNSRAAQNEAKALRDAKQDIVLEYTYPRLDSEVTKKMIHLLKSPFVVHPGTGRVCVPIDTTKLDDFDPFSVPTVAQLISEINQFDISSRNEAPENVSQTDGAGGEGAGNVSARKIQDFEKTSLKPYIEYFRTFVAELLKKERGVKRERDQENGEDRTNAMEF</sequence>
<evidence type="ECO:0000256" key="4">
    <source>
        <dbReference type="ARBA" id="ARBA00022679"/>
    </source>
</evidence>
<evidence type="ECO:0000256" key="2">
    <source>
        <dbReference type="ARBA" id="ARBA00022478"/>
    </source>
</evidence>
<gene>
    <name evidence="11" type="ORF">AAP_00778</name>
</gene>
<dbReference type="AlphaFoldDB" id="A0A168CXQ1"/>
<evidence type="ECO:0000256" key="1">
    <source>
        <dbReference type="ARBA" id="ARBA00009762"/>
    </source>
</evidence>
<keyword evidence="6 9" id="KW-0235">DNA replication</keyword>
<dbReference type="GO" id="GO:0003899">
    <property type="term" value="F:DNA-directed RNA polymerase activity"/>
    <property type="evidence" value="ECO:0007669"/>
    <property type="project" value="InterPro"/>
</dbReference>
<keyword evidence="12" id="KW-1185">Reference proteome</keyword>
<keyword evidence="7" id="KW-0479">Metal-binding</keyword>
<dbReference type="GO" id="GO:0046872">
    <property type="term" value="F:metal ion binding"/>
    <property type="evidence" value="ECO:0007669"/>
    <property type="project" value="UniProtKB-KW"/>
</dbReference>
<feature type="region of interest" description="Disordered" evidence="10">
    <location>
        <begin position="1"/>
        <end position="38"/>
    </location>
</feature>
<dbReference type="EMBL" id="AZGZ01000002">
    <property type="protein sequence ID" value="KZZ97135.1"/>
    <property type="molecule type" value="Genomic_DNA"/>
</dbReference>
<dbReference type="GO" id="GO:0006269">
    <property type="term" value="P:DNA replication, synthesis of primer"/>
    <property type="evidence" value="ECO:0007669"/>
    <property type="project" value="UniProtKB-KW"/>
</dbReference>
<dbReference type="VEuPathDB" id="FungiDB:AAP_00778"/>
<evidence type="ECO:0000313" key="11">
    <source>
        <dbReference type="EMBL" id="KZZ97135.1"/>
    </source>
</evidence>
<protein>
    <recommendedName>
        <fullName evidence="9">DNA primase</fullName>
        <ecNumber evidence="9">2.7.7.-</ecNumber>
    </recommendedName>
</protein>
<dbReference type="InterPro" id="IPR014052">
    <property type="entry name" value="DNA_primase_ssu_euk/arc"/>
</dbReference>
<evidence type="ECO:0000256" key="6">
    <source>
        <dbReference type="ARBA" id="ARBA00022705"/>
    </source>
</evidence>
<dbReference type="GO" id="GO:0005658">
    <property type="term" value="C:alpha DNA polymerase:primase complex"/>
    <property type="evidence" value="ECO:0007669"/>
    <property type="project" value="UniProtKB-ARBA"/>
</dbReference>
<feature type="region of interest" description="Disordered" evidence="10">
    <location>
        <begin position="50"/>
        <end position="81"/>
    </location>
</feature>
<keyword evidence="2 9" id="KW-0240">DNA-directed RNA polymerase</keyword>